<keyword evidence="3 5" id="KW-0064">Aspartyl protease</keyword>
<evidence type="ECO:0000256" key="6">
    <source>
        <dbReference type="SAM" id="SignalP"/>
    </source>
</evidence>
<dbReference type="GO" id="GO:0004190">
    <property type="term" value="F:aspartic-type endopeptidase activity"/>
    <property type="evidence" value="ECO:0007669"/>
    <property type="project" value="UniProtKB-KW"/>
</dbReference>
<keyword evidence="6" id="KW-0732">Signal</keyword>
<evidence type="ECO:0000256" key="1">
    <source>
        <dbReference type="ARBA" id="ARBA00007447"/>
    </source>
</evidence>
<keyword evidence="9" id="KW-1185">Reference proteome</keyword>
<dbReference type="PRINTS" id="PR00792">
    <property type="entry name" value="PEPSIN"/>
</dbReference>
<dbReference type="InterPro" id="IPR033121">
    <property type="entry name" value="PEPTIDASE_A1"/>
</dbReference>
<protein>
    <submittedName>
        <fullName evidence="8">Putative aspartic proteinase</fullName>
    </submittedName>
</protein>
<dbReference type="PROSITE" id="PS51767">
    <property type="entry name" value="PEPTIDASE_A1"/>
    <property type="match status" value="1"/>
</dbReference>
<dbReference type="CDD" id="cd06097">
    <property type="entry name" value="Aspergillopepsin_like"/>
    <property type="match status" value="1"/>
</dbReference>
<keyword evidence="2 5" id="KW-0645">Protease</keyword>
<feature type="chain" id="PRO_5017219060" evidence="6">
    <location>
        <begin position="22"/>
        <end position="397"/>
    </location>
</feature>
<evidence type="ECO:0000313" key="8">
    <source>
        <dbReference type="EMBL" id="RFN43336.1"/>
    </source>
</evidence>
<comment type="caution">
    <text evidence="8">The sequence shown here is derived from an EMBL/GenBank/DDBJ whole genome shotgun (WGS) entry which is preliminary data.</text>
</comment>
<dbReference type="GO" id="GO:0006508">
    <property type="term" value="P:proteolysis"/>
    <property type="evidence" value="ECO:0007669"/>
    <property type="project" value="UniProtKB-KW"/>
</dbReference>
<evidence type="ECO:0000256" key="3">
    <source>
        <dbReference type="ARBA" id="ARBA00022750"/>
    </source>
</evidence>
<gene>
    <name evidence="8" type="ORF">FIE12Z_12426</name>
</gene>
<dbReference type="InterPro" id="IPR021109">
    <property type="entry name" value="Peptidase_aspartic_dom_sf"/>
</dbReference>
<evidence type="ECO:0000256" key="4">
    <source>
        <dbReference type="ARBA" id="ARBA00022801"/>
    </source>
</evidence>
<dbReference type="PANTHER" id="PTHR47966">
    <property type="entry name" value="BETA-SITE APP-CLEAVING ENZYME, ISOFORM A-RELATED"/>
    <property type="match status" value="1"/>
</dbReference>
<dbReference type="SUPFAM" id="SSF50630">
    <property type="entry name" value="Acid proteases"/>
    <property type="match status" value="1"/>
</dbReference>
<sequence length="397" mass="42985">MSLKFFQLSVATAALATSVNGLSLPHSPGNAFSVDAFTPSTPEEFDPVAELQRLDAKFPVVSGGDTVKARSYKQAGSTKVKPSSAGLSFFVPTVIGNQTFNLIYGTGSADLWVYSNESSPWQSWGHPTYVPTSSSEFLPNYTWAIKYAQGDEISGVVFKDTVKAGSVVAHKQAIQAAVINPLDINTDGILGLAFSTINTVKPEKQNTLFETLIPTLKRKLFAANLRADGKPSSWDFGYIDNSKFKGKIGYTPVTSKKHWAMNVGSYAVGKGSFTNSKKTVGEVIVDSGTSLVYLPKAVVNDYYSHIKGYKLTDGGSHTFPCNSTIPDFHFKTKGTTLTIPGRDVNYTLYDPNINICSGGITTQLNGKYSVLGNLFMKNYYVIHSQEEATPKLGFAAH</sequence>
<dbReference type="AlphaFoldDB" id="A0A395M680"/>
<evidence type="ECO:0000256" key="5">
    <source>
        <dbReference type="RuleBase" id="RU000454"/>
    </source>
</evidence>
<dbReference type="Pfam" id="PF00026">
    <property type="entry name" value="Asp"/>
    <property type="match status" value="1"/>
</dbReference>
<dbReference type="EMBL" id="PXXK01000591">
    <property type="protein sequence ID" value="RFN43336.1"/>
    <property type="molecule type" value="Genomic_DNA"/>
</dbReference>
<dbReference type="Gene3D" id="2.40.70.10">
    <property type="entry name" value="Acid Proteases"/>
    <property type="match status" value="2"/>
</dbReference>
<reference evidence="8 9" key="1">
    <citation type="journal article" date="2018" name="PLoS Pathog.">
        <title>Evolution of structural diversity of trichothecenes, a family of toxins produced by plant pathogenic and entomopathogenic fungi.</title>
        <authorList>
            <person name="Proctor R.H."/>
            <person name="McCormick S.P."/>
            <person name="Kim H.S."/>
            <person name="Cardoza R.E."/>
            <person name="Stanley A.M."/>
            <person name="Lindo L."/>
            <person name="Kelly A."/>
            <person name="Brown D.W."/>
            <person name="Lee T."/>
            <person name="Vaughan M.M."/>
            <person name="Alexander N.J."/>
            <person name="Busman M."/>
            <person name="Gutierrez S."/>
        </authorList>
    </citation>
    <scope>NUCLEOTIDE SEQUENCE [LARGE SCALE GENOMIC DNA]</scope>
    <source>
        <strain evidence="8 9">NRRL 13405</strain>
    </source>
</reference>
<comment type="similarity">
    <text evidence="1 5">Belongs to the peptidase A1 family.</text>
</comment>
<feature type="signal peptide" evidence="6">
    <location>
        <begin position="1"/>
        <end position="21"/>
    </location>
</feature>
<dbReference type="InterPro" id="IPR001461">
    <property type="entry name" value="Aspartic_peptidase_A1"/>
</dbReference>
<evidence type="ECO:0000256" key="2">
    <source>
        <dbReference type="ARBA" id="ARBA00022670"/>
    </source>
</evidence>
<proteinExistence type="inferred from homology"/>
<dbReference type="InterPro" id="IPR001969">
    <property type="entry name" value="Aspartic_peptidase_AS"/>
</dbReference>
<dbReference type="InterPro" id="IPR034163">
    <property type="entry name" value="Aspergillopepsin-like_cat_dom"/>
</dbReference>
<keyword evidence="4 5" id="KW-0378">Hydrolase</keyword>
<name>A0A395M680_9HYPO</name>
<evidence type="ECO:0000313" key="9">
    <source>
        <dbReference type="Proteomes" id="UP000265631"/>
    </source>
</evidence>
<organism evidence="8 9">
    <name type="scientific">Fusarium flagelliforme</name>
    <dbReference type="NCBI Taxonomy" id="2675880"/>
    <lineage>
        <taxon>Eukaryota</taxon>
        <taxon>Fungi</taxon>
        <taxon>Dikarya</taxon>
        <taxon>Ascomycota</taxon>
        <taxon>Pezizomycotina</taxon>
        <taxon>Sordariomycetes</taxon>
        <taxon>Hypocreomycetidae</taxon>
        <taxon>Hypocreales</taxon>
        <taxon>Nectriaceae</taxon>
        <taxon>Fusarium</taxon>
        <taxon>Fusarium incarnatum-equiseti species complex</taxon>
    </lineage>
</organism>
<dbReference type="STRING" id="2594813.A0A395M680"/>
<dbReference type="PANTHER" id="PTHR47966:SF2">
    <property type="entry name" value="ASPERGILLOPEPSIN-1-RELATED"/>
    <property type="match status" value="1"/>
</dbReference>
<feature type="domain" description="Peptidase A1" evidence="7">
    <location>
        <begin position="89"/>
        <end position="395"/>
    </location>
</feature>
<dbReference type="Proteomes" id="UP000265631">
    <property type="component" value="Unassembled WGS sequence"/>
</dbReference>
<accession>A0A395M680</accession>
<dbReference type="PROSITE" id="PS00141">
    <property type="entry name" value="ASP_PROTEASE"/>
    <property type="match status" value="1"/>
</dbReference>
<evidence type="ECO:0000259" key="7">
    <source>
        <dbReference type="PROSITE" id="PS51767"/>
    </source>
</evidence>